<feature type="domain" description="Galactosyltransferase N-terminal" evidence="1">
    <location>
        <begin position="1"/>
        <end position="80"/>
    </location>
</feature>
<dbReference type="InterPro" id="IPR027995">
    <property type="entry name" value="Galactosyl_T_N"/>
</dbReference>
<dbReference type="Pfam" id="PF13733">
    <property type="entry name" value="Glyco_transf_7N"/>
    <property type="match status" value="1"/>
</dbReference>
<dbReference type="Proteomes" id="UP001266305">
    <property type="component" value="Unassembled WGS sequence"/>
</dbReference>
<keyword evidence="3" id="KW-1185">Reference proteome</keyword>
<dbReference type="InterPro" id="IPR029044">
    <property type="entry name" value="Nucleotide-diphossugar_trans"/>
</dbReference>
<feature type="non-terminal residue" evidence="2">
    <location>
        <position position="80"/>
    </location>
</feature>
<sequence length="80" mass="9553">GPIDINMSEIGMDYIHELFSKDPTIKLGGHWKPSDCMPRWKVAILIPFRNRHEHLPVLFRHLIPMLQRQRLQFAFYVVEQ</sequence>
<comment type="caution">
    <text evidence="2">The sequence shown here is derived from an EMBL/GenBank/DDBJ whole genome shotgun (WGS) entry which is preliminary data.</text>
</comment>
<dbReference type="InterPro" id="IPR003859">
    <property type="entry name" value="Galactosyl_T"/>
</dbReference>
<organism evidence="2 3">
    <name type="scientific">Saguinus oedipus</name>
    <name type="common">Cotton-top tamarin</name>
    <name type="synonym">Oedipomidas oedipus</name>
    <dbReference type="NCBI Taxonomy" id="9490"/>
    <lineage>
        <taxon>Eukaryota</taxon>
        <taxon>Metazoa</taxon>
        <taxon>Chordata</taxon>
        <taxon>Craniata</taxon>
        <taxon>Vertebrata</taxon>
        <taxon>Euteleostomi</taxon>
        <taxon>Mammalia</taxon>
        <taxon>Eutheria</taxon>
        <taxon>Euarchontoglires</taxon>
        <taxon>Primates</taxon>
        <taxon>Haplorrhini</taxon>
        <taxon>Platyrrhini</taxon>
        <taxon>Cebidae</taxon>
        <taxon>Callitrichinae</taxon>
        <taxon>Saguinus</taxon>
    </lineage>
</organism>
<evidence type="ECO:0000313" key="3">
    <source>
        <dbReference type="Proteomes" id="UP001266305"/>
    </source>
</evidence>
<protein>
    <submittedName>
        <fullName evidence="2">Beta-1,4-galactosyltransferase 5</fullName>
    </submittedName>
</protein>
<evidence type="ECO:0000259" key="1">
    <source>
        <dbReference type="Pfam" id="PF13733"/>
    </source>
</evidence>
<evidence type="ECO:0000313" key="2">
    <source>
        <dbReference type="EMBL" id="KAK2110135.1"/>
    </source>
</evidence>
<dbReference type="Gene3D" id="3.90.550.10">
    <property type="entry name" value="Spore Coat Polysaccharide Biosynthesis Protein SpsA, Chain A"/>
    <property type="match status" value="1"/>
</dbReference>
<reference evidence="2 3" key="1">
    <citation type="submission" date="2023-05" db="EMBL/GenBank/DDBJ databases">
        <title>B98-5 Cell Line De Novo Hybrid Assembly: An Optical Mapping Approach.</title>
        <authorList>
            <person name="Kananen K."/>
            <person name="Auerbach J.A."/>
            <person name="Kautto E."/>
            <person name="Blachly J.S."/>
        </authorList>
    </citation>
    <scope>NUCLEOTIDE SEQUENCE [LARGE SCALE GENOMIC DNA]</scope>
    <source>
        <strain evidence="2">B95-8</strain>
        <tissue evidence="2">Cell line</tissue>
    </source>
</reference>
<dbReference type="EMBL" id="JASSZA010000005">
    <property type="protein sequence ID" value="KAK2110135.1"/>
    <property type="molecule type" value="Genomic_DNA"/>
</dbReference>
<dbReference type="PANTHER" id="PTHR19300">
    <property type="entry name" value="BETA-1,4-GALACTOSYLTRANSFERASE"/>
    <property type="match status" value="1"/>
</dbReference>
<gene>
    <name evidence="2" type="primary">B4GALT5_1</name>
    <name evidence="2" type="ORF">P7K49_009881</name>
</gene>
<feature type="non-terminal residue" evidence="2">
    <location>
        <position position="1"/>
    </location>
</feature>
<dbReference type="PANTHER" id="PTHR19300:SF45">
    <property type="entry name" value="BETA-1,4-GALACTOSYLTRANSFERASE 5"/>
    <property type="match status" value="1"/>
</dbReference>
<accession>A0ABQ9VL79</accession>
<proteinExistence type="predicted"/>
<dbReference type="SUPFAM" id="SSF53448">
    <property type="entry name" value="Nucleotide-diphospho-sugar transferases"/>
    <property type="match status" value="1"/>
</dbReference>
<name>A0ABQ9VL79_SAGOE</name>